<sequence>MGWLAILLGFIAVMALLGLTARLTVTDGRPTLGGGLES</sequence>
<dbReference type="EMBL" id="CP009922">
    <property type="protein sequence ID" value="AKG41409.1"/>
    <property type="molecule type" value="Genomic_DNA"/>
</dbReference>
<reference evidence="1" key="1">
    <citation type="submission" date="2019-08" db="EMBL/GenBank/DDBJ databases">
        <title>Complete genome sequence of a mangrove-derived Streptomyces xiamenensis.</title>
        <authorList>
            <person name="Xu J."/>
        </authorList>
    </citation>
    <scope>NUCLEOTIDE SEQUENCE</scope>
    <source>
        <strain evidence="1">318</strain>
    </source>
</reference>
<dbReference type="Proteomes" id="UP000034034">
    <property type="component" value="Chromosome"/>
</dbReference>
<evidence type="ECO:0000313" key="2">
    <source>
        <dbReference type="Proteomes" id="UP000034034"/>
    </source>
</evidence>
<gene>
    <name evidence="1" type="ORF">SXIM_00250</name>
</gene>
<evidence type="ECO:0000313" key="1">
    <source>
        <dbReference type="EMBL" id="AKG41409.1"/>
    </source>
</evidence>
<organism evidence="1 2">
    <name type="scientific">Streptomyces xiamenensis</name>
    <dbReference type="NCBI Taxonomy" id="408015"/>
    <lineage>
        <taxon>Bacteria</taxon>
        <taxon>Bacillati</taxon>
        <taxon>Actinomycetota</taxon>
        <taxon>Actinomycetes</taxon>
        <taxon>Kitasatosporales</taxon>
        <taxon>Streptomycetaceae</taxon>
        <taxon>Streptomyces</taxon>
    </lineage>
</organism>
<dbReference type="AlphaFoldDB" id="A0A0F7FPU5"/>
<keyword evidence="2" id="KW-1185">Reference proteome</keyword>
<dbReference type="PATRIC" id="fig|408015.6.peg.35"/>
<dbReference type="KEGG" id="sxi:SXIM_00250"/>
<name>A0A0F7FPU5_9ACTN</name>
<proteinExistence type="predicted"/>
<dbReference type="HOGENOM" id="CLU_3333810_0_0_11"/>
<protein>
    <submittedName>
        <fullName evidence="1">Uncharacterized protein</fullName>
    </submittedName>
</protein>
<accession>A0A0F7FPU5</accession>